<evidence type="ECO:0000259" key="1">
    <source>
        <dbReference type="Pfam" id="PF06605"/>
    </source>
</evidence>
<reference evidence="3 4" key="1">
    <citation type="submission" date="2020-10" db="EMBL/GenBank/DDBJ databases">
        <title>Closed genome sequences of Staphylococcus lloydii sp. nov. and Staphylococcus durrellii sp. nov. Isolated from Captive Fruit Bats (Pteropus livingstonii).</title>
        <authorList>
            <person name="Fountain K."/>
        </authorList>
    </citation>
    <scope>NUCLEOTIDE SEQUENCE [LARGE SCALE GENOMIC DNA]</scope>
    <source>
        <strain evidence="3 4">23_2_7_LY</strain>
    </source>
</reference>
<keyword evidence="4" id="KW-1185">Reference proteome</keyword>
<dbReference type="InterPro" id="IPR044051">
    <property type="entry name" value="Prophage_tail_N"/>
</dbReference>
<dbReference type="RefSeq" id="WP_195718469.1">
    <property type="nucleotide sequence ID" value="NZ_CP064056.1"/>
</dbReference>
<evidence type="ECO:0000259" key="2">
    <source>
        <dbReference type="Pfam" id="PF18994"/>
    </source>
</evidence>
<dbReference type="Proteomes" id="UP000594455">
    <property type="component" value="Chromosome"/>
</dbReference>
<dbReference type="Gene3D" id="2.60.120.260">
    <property type="entry name" value="Galactose-binding domain-like"/>
    <property type="match status" value="1"/>
</dbReference>
<dbReference type="EMBL" id="CP064056">
    <property type="protein sequence ID" value="QPM74585.1"/>
    <property type="molecule type" value="Genomic_DNA"/>
</dbReference>
<protein>
    <submittedName>
        <fullName evidence="3">Phage tail protein</fullName>
    </submittedName>
</protein>
<organism evidence="3 4">
    <name type="scientific">Staphylococcus lloydii</name>
    <dbReference type="NCBI Taxonomy" id="2781774"/>
    <lineage>
        <taxon>Bacteria</taxon>
        <taxon>Bacillati</taxon>
        <taxon>Bacillota</taxon>
        <taxon>Bacilli</taxon>
        <taxon>Bacillales</taxon>
        <taxon>Staphylococcaceae</taxon>
        <taxon>Staphylococcus</taxon>
    </lineage>
</organism>
<feature type="domain" description="Tail spike" evidence="1">
    <location>
        <begin position="114"/>
        <end position="492"/>
    </location>
</feature>
<dbReference type="Pfam" id="PF06605">
    <property type="entry name" value="Prophage_tail"/>
    <property type="match status" value="1"/>
</dbReference>
<proteinExistence type="predicted"/>
<dbReference type="Pfam" id="PF18994">
    <property type="entry name" value="Prophage_tailD1"/>
    <property type="match status" value="1"/>
</dbReference>
<accession>A0A7T1AYS2</accession>
<dbReference type="Gene3D" id="6.20.110.10">
    <property type="match status" value="1"/>
</dbReference>
<dbReference type="KEGG" id="sllo:ISP08_09575"/>
<sequence length="530" mass="61293">MNYPLIVMNRAKTYAEIINDFDYGSFRYEYERNNERQITFTAEKTTGSGDIFDMLVNEAYIKWLGQTYVIKSTAITHDNAKISNEVIAKHIFMDFQDHYVDQDISKQTLNDETSSDDNAPLYTLDEYLKFGFKNNKQSFEYEIVGDFPTPVPIAELGNKNGMEYITEGVELFNYIYYADNKKIYFYSEDAFYQRIEEILVYRYNIQGVSVNVNTTDMKTYVKGYGKKKTAEETKNYQPMKPKDFKLSGSFNKDGNWYSESNGASYTKTFTCKWGNETLTWTNKQLSRGGMVDVYLDNKKIGSYSQYSKRSKTNQIVIKKGLAKGSHTFKVVYKGAKSGVDYKKKTPRFYIGTEKTTVLNLTAELKGEDVYHVVDEYKAKNYDSFPDKIAPTVFDETAKTISQLRPKLKESINSDPTVEVTTEYLGRDPMDYERITYNTVNDNTQIRFVHQPLNFNTDLKVAKIIKYHPHTNLSTEVEFSNSKKDIVKIQNQINQRIKRVNNTIANGSWTTDKNVQYDFMSNVVGSVLVDE</sequence>
<name>A0A7T1AYS2_9STAP</name>
<feature type="domain" description="Prophage endopeptidase tail N-terminal" evidence="2">
    <location>
        <begin position="5"/>
        <end position="90"/>
    </location>
</feature>
<evidence type="ECO:0000313" key="4">
    <source>
        <dbReference type="Proteomes" id="UP000594455"/>
    </source>
</evidence>
<dbReference type="AlphaFoldDB" id="A0A7T1AYS2"/>
<evidence type="ECO:0000313" key="3">
    <source>
        <dbReference type="EMBL" id="QPM74585.1"/>
    </source>
</evidence>
<gene>
    <name evidence="3" type="ORF">ISP08_09575</name>
</gene>
<dbReference type="InterPro" id="IPR010572">
    <property type="entry name" value="Tail_dom"/>
</dbReference>
<dbReference type="Gene3D" id="3.55.50.40">
    <property type="match status" value="1"/>
</dbReference>